<dbReference type="EMBL" id="LTAN01000012">
    <property type="protein sequence ID" value="OBR02033.1"/>
    <property type="molecule type" value="Genomic_DNA"/>
</dbReference>
<dbReference type="Proteomes" id="UP000092177">
    <property type="component" value="Chromosome 12"/>
</dbReference>
<organism evidence="1 2">
    <name type="scientific">Colletotrichum higginsianum (strain IMI 349063)</name>
    <name type="common">Crucifer anthracnose fungus</name>
    <dbReference type="NCBI Taxonomy" id="759273"/>
    <lineage>
        <taxon>Eukaryota</taxon>
        <taxon>Fungi</taxon>
        <taxon>Dikarya</taxon>
        <taxon>Ascomycota</taxon>
        <taxon>Pezizomycotina</taxon>
        <taxon>Sordariomycetes</taxon>
        <taxon>Hypocreomycetidae</taxon>
        <taxon>Glomerellales</taxon>
        <taxon>Glomerellaceae</taxon>
        <taxon>Colletotrichum</taxon>
        <taxon>Colletotrichum destructivum species complex</taxon>
    </lineage>
</organism>
<evidence type="ECO:0000313" key="2">
    <source>
        <dbReference type="Proteomes" id="UP000092177"/>
    </source>
</evidence>
<accession>A0A1B7XQK2</accession>
<comment type="caution">
    <text evidence="1">The sequence shown here is derived from an EMBL/GenBank/DDBJ whole genome shotgun (WGS) entry which is preliminary data.</text>
</comment>
<sequence length="303" mass="33610">MAHANTLPAELCDQIVAELGIADVQNVDVISWLFPLLNLRDAIDERTDAMIGGSCSIHLHHTMSHLRLMSVRKELTNETFDESRVTKYTSRGFKQVKLAEFKSNGSRIDPTLSWGRTARTCEDRDSMAIVNNSGTYFKGKYSAILGSVSKHVLSVDWQEDEDYHSPLSPEYTRATLNMYLGLQCVTVVSCKRGNPRAEPRRTAHIGDSNTERYSLVPMKAACTDGTVYVVVSISATREEDTGHQVAQIGETLVPSVSLCHLLGEDVHSLLEKFASLRCTLEVVRELTEFKQAEITCSKCAPVA</sequence>
<dbReference type="VEuPathDB" id="FungiDB:CH63R_14605"/>
<keyword evidence="2" id="KW-1185">Reference proteome</keyword>
<proteinExistence type="predicted"/>
<evidence type="ECO:0000313" key="1">
    <source>
        <dbReference type="EMBL" id="OBR02033.1"/>
    </source>
</evidence>
<dbReference type="KEGG" id="chig:CH63R_14605"/>
<dbReference type="GeneID" id="28873686"/>
<reference evidence="2" key="1">
    <citation type="journal article" date="2017" name="BMC Genomics">
        <title>Gapless genome assembly of Colletotrichum higginsianum reveals chromosome structure and association of transposable elements with secondary metabolite gene clusters.</title>
        <authorList>
            <person name="Dallery J.-F."/>
            <person name="Lapalu N."/>
            <person name="Zampounis A."/>
            <person name="Pigne S."/>
            <person name="Luyten I."/>
            <person name="Amselem J."/>
            <person name="Wittenberg A.H.J."/>
            <person name="Zhou S."/>
            <person name="de Queiroz M.V."/>
            <person name="Robin G.P."/>
            <person name="Auger A."/>
            <person name="Hainaut M."/>
            <person name="Henrissat B."/>
            <person name="Kim K.-T."/>
            <person name="Lee Y.-H."/>
            <person name="Lespinet O."/>
            <person name="Schwartz D.C."/>
            <person name="Thon M.R."/>
            <person name="O'Connell R.J."/>
        </authorList>
    </citation>
    <scope>NUCLEOTIDE SEQUENCE [LARGE SCALE GENOMIC DNA]</scope>
    <source>
        <strain evidence="2">IMI 349063</strain>
    </source>
</reference>
<protein>
    <submittedName>
        <fullName evidence="1">Uncharacterized protein</fullName>
    </submittedName>
</protein>
<gene>
    <name evidence="1" type="ORF">CH63R_14605</name>
</gene>
<name>A0A1B7XQK2_COLHI</name>
<dbReference type="AlphaFoldDB" id="A0A1B7XQK2"/>
<dbReference type="RefSeq" id="XP_018150551.1">
    <property type="nucleotide sequence ID" value="XM_018309579.1"/>
</dbReference>